<dbReference type="InterPro" id="IPR027417">
    <property type="entry name" value="P-loop_NTPase"/>
</dbReference>
<dbReference type="EMBL" id="BLIY01000017">
    <property type="protein sequence ID" value="GFE55163.1"/>
    <property type="molecule type" value="Genomic_DNA"/>
</dbReference>
<dbReference type="Gene3D" id="1.10.1580.10">
    <property type="match status" value="1"/>
</dbReference>
<reference evidence="4" key="1">
    <citation type="submission" date="2019-12" db="EMBL/GenBank/DDBJ databases">
        <title>Genome sequence of Babesia ovis.</title>
        <authorList>
            <person name="Yamagishi J."/>
            <person name="Sevinc F."/>
            <person name="Xuan X."/>
        </authorList>
    </citation>
    <scope>NUCLEOTIDE SEQUENCE</scope>
    <source>
        <strain evidence="4">Selcuk</strain>
    </source>
</reference>
<dbReference type="Proteomes" id="UP001057455">
    <property type="component" value="Unassembled WGS sequence"/>
</dbReference>
<dbReference type="GO" id="GO:0003924">
    <property type="term" value="F:GTPase activity"/>
    <property type="evidence" value="ECO:0007669"/>
    <property type="project" value="TreeGrafter"/>
</dbReference>
<evidence type="ECO:0000313" key="4">
    <source>
        <dbReference type="EMBL" id="GFE55163.1"/>
    </source>
</evidence>
<dbReference type="Gene3D" id="3.40.50.300">
    <property type="entry name" value="P-loop containing nucleotide triphosphate hydrolases"/>
    <property type="match status" value="1"/>
</dbReference>
<dbReference type="PANTHER" id="PTHR45782:SF4">
    <property type="entry name" value="MITOCHONDRIAL RIBOSOME-ASSOCIATED GTPASE 1"/>
    <property type="match status" value="1"/>
</dbReference>
<dbReference type="Pfam" id="PF01926">
    <property type="entry name" value="MMR_HSR1"/>
    <property type="match status" value="1"/>
</dbReference>
<name>A0A9W5TCA1_BABOV</name>
<dbReference type="SUPFAM" id="SSF52540">
    <property type="entry name" value="P-loop containing nucleoside triphosphate hydrolases"/>
    <property type="match status" value="1"/>
</dbReference>
<dbReference type="InterPro" id="IPR023179">
    <property type="entry name" value="GTP-bd_ortho_bundle_sf"/>
</dbReference>
<dbReference type="OrthoDB" id="269151at2759"/>
<feature type="domain" description="G" evidence="3">
    <location>
        <begin position="184"/>
        <end position="202"/>
    </location>
</feature>
<dbReference type="InterPro" id="IPR006073">
    <property type="entry name" value="GTP-bd"/>
</dbReference>
<dbReference type="PANTHER" id="PTHR45782">
    <property type="entry name" value="MITOCHONDRIAL RIBOSOME-ASSOCIATED GTPASE 1"/>
    <property type="match status" value="1"/>
</dbReference>
<dbReference type="AlphaFoldDB" id="A0A9W5TCA1"/>
<organism evidence="4 5">
    <name type="scientific">Babesia ovis</name>
    <dbReference type="NCBI Taxonomy" id="5869"/>
    <lineage>
        <taxon>Eukaryota</taxon>
        <taxon>Sar</taxon>
        <taxon>Alveolata</taxon>
        <taxon>Apicomplexa</taxon>
        <taxon>Aconoidasida</taxon>
        <taxon>Piroplasmida</taxon>
        <taxon>Babesiidae</taxon>
        <taxon>Babesia</taxon>
    </lineage>
</organism>
<keyword evidence="1" id="KW-0547">Nucleotide-binding</keyword>
<protein>
    <submittedName>
        <fullName evidence="4">GTP binding 7 isoform 2 family protein</fullName>
    </submittedName>
</protein>
<proteinExistence type="predicted"/>
<evidence type="ECO:0000256" key="1">
    <source>
        <dbReference type="ARBA" id="ARBA00022741"/>
    </source>
</evidence>
<keyword evidence="2" id="KW-0342">GTP-binding</keyword>
<evidence type="ECO:0000313" key="5">
    <source>
        <dbReference type="Proteomes" id="UP001057455"/>
    </source>
</evidence>
<keyword evidence="5" id="KW-1185">Reference proteome</keyword>
<sequence length="391" mass="44560">MDEPKKYRQRVGRPTGPSLDDFIYRIPPQSYDTNSTIFYRPTQSIVTNVTPGCDSTPFAFREKFTFDRSITWFPAHMAKAKLNIGKKRRAVDCILEVRDARAPLTSSNCALLEEYPEHVPRLVVLNKSDLVPQKDLLRARDLLEQTGRRVVTYSAIGLRKITQITNFVTTNVSPRFKTLGVWMMVVGLPNVGKSSIINALKRYSFSQRFHSRYAMQQPTALTKAKATCSADAGSTRHMNAFFVSEKPKLYCFDTPGVMLPKMQCPEINLKLAAIGCIDDHRAGVDYIADYILYTLNRRNLLKYVDILGMSRPTDDIKEVMEHISNVVERKYSTIEPANCYRIFINQFRLGRFGRICMDDLSDIMRRGDLSDFELSEPPGPMGPSHWPIHGL</sequence>
<dbReference type="GO" id="GO:0005525">
    <property type="term" value="F:GTP binding"/>
    <property type="evidence" value="ECO:0007669"/>
    <property type="project" value="UniProtKB-KW"/>
</dbReference>
<gene>
    <name evidence="4" type="ORF">BaOVIS_025670</name>
</gene>
<evidence type="ECO:0000256" key="2">
    <source>
        <dbReference type="ARBA" id="ARBA00023134"/>
    </source>
</evidence>
<dbReference type="GO" id="GO:0032543">
    <property type="term" value="P:mitochondrial translation"/>
    <property type="evidence" value="ECO:0007669"/>
    <property type="project" value="TreeGrafter"/>
</dbReference>
<accession>A0A9W5TCA1</accession>
<dbReference type="GO" id="GO:0005739">
    <property type="term" value="C:mitochondrion"/>
    <property type="evidence" value="ECO:0007669"/>
    <property type="project" value="TreeGrafter"/>
</dbReference>
<comment type="caution">
    <text evidence="4">The sequence shown here is derived from an EMBL/GenBank/DDBJ whole genome shotgun (WGS) entry which is preliminary data.</text>
</comment>
<evidence type="ECO:0000259" key="3">
    <source>
        <dbReference type="Pfam" id="PF01926"/>
    </source>
</evidence>